<dbReference type="Gene3D" id="3.40.50.300">
    <property type="entry name" value="P-loop containing nucleotide triphosphate hydrolases"/>
    <property type="match status" value="1"/>
</dbReference>
<comment type="caution">
    <text evidence="2">The sequence shown here is derived from an EMBL/GenBank/DDBJ whole genome shotgun (WGS) entry which is preliminary data.</text>
</comment>
<evidence type="ECO:0000313" key="2">
    <source>
        <dbReference type="EMBL" id="MDG0817738.1"/>
    </source>
</evidence>
<accession>A0ABT6DLR1</accession>
<organism evidence="2 3">
    <name type="scientific">Bdellovibrio svalbardensis</name>
    <dbReference type="NCBI Taxonomy" id="2972972"/>
    <lineage>
        <taxon>Bacteria</taxon>
        <taxon>Pseudomonadati</taxon>
        <taxon>Bdellovibrionota</taxon>
        <taxon>Bdellovibrionia</taxon>
        <taxon>Bdellovibrionales</taxon>
        <taxon>Pseudobdellovibrionaceae</taxon>
        <taxon>Bdellovibrio</taxon>
    </lineage>
</organism>
<protein>
    <submittedName>
        <fullName evidence="2">ParA family protein</fullName>
    </submittedName>
</protein>
<sequence>MSTLTQQEFCITLSDLAAFLEMNPAEVKKKAESILGKKLKTPLHSTWLMPEEARRIVLAQGYKYPKKVISIQMLKGGVAKTTSVLNMGLRAAMYGARVLFIDLDQQANLSFALGVEDESLPVWVDIVEKKKSIEECVRFIEPHVDLIPSSLNNSVLDRVLMNSNRNWAQAVKAPLEKIQHRYDLILIDTAPALSATNTAVTIASDEVILPVNPDKFAFLGLQKNLSELEDIKEDFELSFTNKILFTKFDGRENASHELLQKCIESFEGHLMKGYIRTSSEVKNSVRSGKSLFSGKSSVKADYDFVTREMLGFC</sequence>
<dbReference type="PANTHER" id="PTHR13696">
    <property type="entry name" value="P-LOOP CONTAINING NUCLEOSIDE TRIPHOSPHATE HYDROLASE"/>
    <property type="match status" value="1"/>
</dbReference>
<dbReference type="Pfam" id="PF13614">
    <property type="entry name" value="AAA_31"/>
    <property type="match status" value="1"/>
</dbReference>
<dbReference type="InterPro" id="IPR050678">
    <property type="entry name" value="DNA_Partitioning_ATPase"/>
</dbReference>
<dbReference type="InterPro" id="IPR025669">
    <property type="entry name" value="AAA_dom"/>
</dbReference>
<dbReference type="CDD" id="cd02042">
    <property type="entry name" value="ParAB_family"/>
    <property type="match status" value="1"/>
</dbReference>
<name>A0ABT6DLR1_9BACT</name>
<dbReference type="EMBL" id="JANRMI010000004">
    <property type="protein sequence ID" value="MDG0817738.1"/>
    <property type="molecule type" value="Genomic_DNA"/>
</dbReference>
<gene>
    <name evidence="2" type="ORF">NWE73_15260</name>
</gene>
<dbReference type="PANTHER" id="PTHR13696:SF99">
    <property type="entry name" value="COBYRINIC ACID AC-DIAMIDE SYNTHASE"/>
    <property type="match status" value="1"/>
</dbReference>
<proteinExistence type="predicted"/>
<evidence type="ECO:0000259" key="1">
    <source>
        <dbReference type="Pfam" id="PF13614"/>
    </source>
</evidence>
<dbReference type="InterPro" id="IPR027417">
    <property type="entry name" value="P-loop_NTPase"/>
</dbReference>
<dbReference type="SUPFAM" id="SSF52540">
    <property type="entry name" value="P-loop containing nucleoside triphosphate hydrolases"/>
    <property type="match status" value="1"/>
</dbReference>
<dbReference type="Proteomes" id="UP001152321">
    <property type="component" value="Unassembled WGS sequence"/>
</dbReference>
<keyword evidence="3" id="KW-1185">Reference proteome</keyword>
<evidence type="ECO:0000313" key="3">
    <source>
        <dbReference type="Proteomes" id="UP001152321"/>
    </source>
</evidence>
<dbReference type="RefSeq" id="WP_277579209.1">
    <property type="nucleotide sequence ID" value="NZ_JANRMI010000004.1"/>
</dbReference>
<reference evidence="2" key="1">
    <citation type="submission" date="2022-08" db="EMBL/GenBank/DDBJ databases">
        <title>Novel Bdellovibrio Species Isolated from Svalbard: Designation Bdellovibrio svalbardensis.</title>
        <authorList>
            <person name="Mitchell R.J."/>
            <person name="Choi S.Y."/>
        </authorList>
    </citation>
    <scope>NUCLEOTIDE SEQUENCE</scope>
    <source>
        <strain evidence="2">PAP01</strain>
    </source>
</reference>
<feature type="domain" description="AAA" evidence="1">
    <location>
        <begin position="67"/>
        <end position="235"/>
    </location>
</feature>